<dbReference type="OrthoDB" id="10559883at2759"/>
<protein>
    <submittedName>
        <fullName evidence="1">Uncharacterized protein</fullName>
    </submittedName>
</protein>
<keyword evidence="2" id="KW-1185">Reference proteome</keyword>
<gene>
    <name evidence="1" type="ORF">L873DRAFT_1790407</name>
</gene>
<proteinExistence type="predicted"/>
<dbReference type="EMBL" id="ML120397">
    <property type="protein sequence ID" value="RPA98253.1"/>
    <property type="molecule type" value="Genomic_DNA"/>
</dbReference>
<accession>A0A3N4JJ29</accession>
<dbReference type="AlphaFoldDB" id="A0A3N4JJ29"/>
<sequence>MAIQVKSIRSATPKLEHPLHGKVNTRLNIYKVCEGGEHIIESFATTVLPTTQEESSASNEFRITIKDLLGNHVPERHNPANEIVFALVDVQQIRKSSIPQTT</sequence>
<reference evidence="1 2" key="1">
    <citation type="journal article" date="2018" name="Nat. Ecol. Evol.">
        <title>Pezizomycetes genomes reveal the molecular basis of ectomycorrhizal truffle lifestyle.</title>
        <authorList>
            <person name="Murat C."/>
            <person name="Payen T."/>
            <person name="Noel B."/>
            <person name="Kuo A."/>
            <person name="Morin E."/>
            <person name="Chen J."/>
            <person name="Kohler A."/>
            <person name="Krizsan K."/>
            <person name="Balestrini R."/>
            <person name="Da Silva C."/>
            <person name="Montanini B."/>
            <person name="Hainaut M."/>
            <person name="Levati E."/>
            <person name="Barry K.W."/>
            <person name="Belfiori B."/>
            <person name="Cichocki N."/>
            <person name="Clum A."/>
            <person name="Dockter R.B."/>
            <person name="Fauchery L."/>
            <person name="Guy J."/>
            <person name="Iotti M."/>
            <person name="Le Tacon F."/>
            <person name="Lindquist E.A."/>
            <person name="Lipzen A."/>
            <person name="Malagnac F."/>
            <person name="Mello A."/>
            <person name="Molinier V."/>
            <person name="Miyauchi S."/>
            <person name="Poulain J."/>
            <person name="Riccioni C."/>
            <person name="Rubini A."/>
            <person name="Sitrit Y."/>
            <person name="Splivallo R."/>
            <person name="Traeger S."/>
            <person name="Wang M."/>
            <person name="Zifcakova L."/>
            <person name="Wipf D."/>
            <person name="Zambonelli A."/>
            <person name="Paolocci F."/>
            <person name="Nowrousian M."/>
            <person name="Ottonello S."/>
            <person name="Baldrian P."/>
            <person name="Spatafora J.W."/>
            <person name="Henrissat B."/>
            <person name="Nagy L.G."/>
            <person name="Aury J.M."/>
            <person name="Wincker P."/>
            <person name="Grigoriev I.V."/>
            <person name="Bonfante P."/>
            <person name="Martin F.M."/>
        </authorList>
    </citation>
    <scope>NUCLEOTIDE SEQUENCE [LARGE SCALE GENOMIC DNA]</scope>
    <source>
        <strain evidence="1 2">120613-1</strain>
    </source>
</reference>
<name>A0A3N4JJ29_9PEZI</name>
<dbReference type="Proteomes" id="UP000276215">
    <property type="component" value="Unassembled WGS sequence"/>
</dbReference>
<organism evidence="1 2">
    <name type="scientific">Choiromyces venosus 120613-1</name>
    <dbReference type="NCBI Taxonomy" id="1336337"/>
    <lineage>
        <taxon>Eukaryota</taxon>
        <taxon>Fungi</taxon>
        <taxon>Dikarya</taxon>
        <taxon>Ascomycota</taxon>
        <taxon>Pezizomycotina</taxon>
        <taxon>Pezizomycetes</taxon>
        <taxon>Pezizales</taxon>
        <taxon>Tuberaceae</taxon>
        <taxon>Choiromyces</taxon>
    </lineage>
</organism>
<evidence type="ECO:0000313" key="2">
    <source>
        <dbReference type="Proteomes" id="UP000276215"/>
    </source>
</evidence>
<evidence type="ECO:0000313" key="1">
    <source>
        <dbReference type="EMBL" id="RPA98253.1"/>
    </source>
</evidence>